<evidence type="ECO:0000313" key="2">
    <source>
        <dbReference type="Proteomes" id="UP001191082"/>
    </source>
</evidence>
<name>A0ABY2WX77_9RHOB</name>
<dbReference type="Proteomes" id="UP001191082">
    <property type="component" value="Unassembled WGS sequence"/>
</dbReference>
<comment type="caution">
    <text evidence="1">The sequence shown here is derived from an EMBL/GenBank/DDBJ whole genome shotgun (WGS) entry which is preliminary data.</text>
</comment>
<reference evidence="1 2" key="1">
    <citation type="submission" date="2019-05" db="EMBL/GenBank/DDBJ databases">
        <title>Marivita sp. nov. isolated from sea sediment.</title>
        <authorList>
            <person name="Kim W."/>
        </authorList>
    </citation>
    <scope>NUCLEOTIDE SEQUENCE [LARGE SCALE GENOMIC DNA]</scope>
    <source>
        <strain evidence="1 2">CAU 1492</strain>
    </source>
</reference>
<proteinExistence type="predicted"/>
<dbReference type="EMBL" id="VCPC01000008">
    <property type="protein sequence ID" value="TMV07442.1"/>
    <property type="molecule type" value="Genomic_DNA"/>
</dbReference>
<gene>
    <name evidence="1" type="ORF">FGK64_21480</name>
</gene>
<sequence length="144" mass="16281">METTALSHPIWRLFHRVLTSLNSFADELEQACGRQAVDASWFCAKEHRDGWICVIRLAQARLHRAFSIALARASGTENSHPLFQKLKRTMPGFSSLRSRGGLQCFVSVPSASRNSFSVCARRRSAIAIRYYRHEAGLQPVYSEL</sequence>
<keyword evidence="2" id="KW-1185">Reference proteome</keyword>
<evidence type="ECO:0000313" key="1">
    <source>
        <dbReference type="EMBL" id="TMV07442.1"/>
    </source>
</evidence>
<protein>
    <submittedName>
        <fullName evidence="1">Uncharacterized protein</fullName>
    </submittedName>
</protein>
<organism evidence="1 2">
    <name type="scientific">Arenibacterium halophilum</name>
    <dbReference type="NCBI Taxonomy" id="2583821"/>
    <lineage>
        <taxon>Bacteria</taxon>
        <taxon>Pseudomonadati</taxon>
        <taxon>Pseudomonadota</taxon>
        <taxon>Alphaproteobacteria</taxon>
        <taxon>Rhodobacterales</taxon>
        <taxon>Paracoccaceae</taxon>
        <taxon>Arenibacterium</taxon>
    </lineage>
</organism>
<accession>A0ABY2WX77</accession>